<gene>
    <name evidence="1" type="ORF">LCGC14_0372680</name>
</gene>
<comment type="caution">
    <text evidence="1">The sequence shown here is derived from an EMBL/GenBank/DDBJ whole genome shotgun (WGS) entry which is preliminary data.</text>
</comment>
<dbReference type="EMBL" id="LAZR01000298">
    <property type="protein sequence ID" value="KKN76242.1"/>
    <property type="molecule type" value="Genomic_DNA"/>
</dbReference>
<accession>A0A0F9TMT1</accession>
<organism evidence="1">
    <name type="scientific">marine sediment metagenome</name>
    <dbReference type="NCBI Taxonomy" id="412755"/>
    <lineage>
        <taxon>unclassified sequences</taxon>
        <taxon>metagenomes</taxon>
        <taxon>ecological metagenomes</taxon>
    </lineage>
</organism>
<reference evidence="1" key="1">
    <citation type="journal article" date="2015" name="Nature">
        <title>Complex archaea that bridge the gap between prokaryotes and eukaryotes.</title>
        <authorList>
            <person name="Spang A."/>
            <person name="Saw J.H."/>
            <person name="Jorgensen S.L."/>
            <person name="Zaremba-Niedzwiedzka K."/>
            <person name="Martijn J."/>
            <person name="Lind A.E."/>
            <person name="van Eijk R."/>
            <person name="Schleper C."/>
            <person name="Guy L."/>
            <person name="Ettema T.J."/>
        </authorList>
    </citation>
    <scope>NUCLEOTIDE SEQUENCE</scope>
</reference>
<proteinExistence type="predicted"/>
<dbReference type="AlphaFoldDB" id="A0A0F9TMT1"/>
<name>A0A0F9TMT1_9ZZZZ</name>
<sequence length="855" mass="89640">MGAQHGLTLGSKIQHVGEDTVGLNRNATKINVVQPPAGPNQHNVWGRGISGTGTTYPINAPIDERGTVSDASIDVVIPSPLHHYTKMSLSNANPTINLIDLIVGLTSTFTLDLTNGVALSSLTFSPTLVNAPTLNLGNGQRNVLTIVGHRTSTETRYEVINGAGGGGISFPIIPPVSVRGNVSTTQDIDLSATTAHSTTMTLTGDISITFSSFPATANQIEWEIEITQDGTGGHDVTSWPAAVSPIPVINQTAGTTTIVVLRTNDNGTIITTLTSAGGAADASQWATFAAVQDVNFATFDGINIDRLLFDQAAGSSLAGTDAGITSDASGNLNFNSLDEYNLSIDGTPAIKIEDVGSAVLELNMLDHSIIDAKDIRFDVNATFAIANSEAGIGTSGGGIDELIYNVPSSWEQKWNVNGVTKVTLNVSSLSLATGFRLILSPDATNAGLRLGTVAGDPSVLATSDMWYDSTANQFKGRTNVATIVLGGVQNSISQLDSNVTVTDVGSGVVTTTVDGSVRFQVQAARIDLFSVDIFGIETLTFDSTVGTSTITPSTSGVIWNFPDATDDFAIHFNGTVGFIVDEFLTRVSATTPNTTAAIFELFRDDASPANDDILGIVKFRGRNASAGNIVYGEVHVEIEDVLAVSSGGSFHWTLRQNALFQDQMNLKDGVLAVSRHLPVPAASGAALVLNRVDSGSAVGDEAGEISFNITDVSERNYGVINVAWDNTTVGDDSSRMDIKLLTDDNLQNVLTIRGSAITDNLIAIEVTGESYIKAKTGVMGYFVTSDPDITDSGIIGDSGTIQIPQFSNGTPTLAQLNAAFGAFDGAIGQDISDGKLYVRKSSTVWSFYSESGTVT</sequence>
<evidence type="ECO:0000313" key="1">
    <source>
        <dbReference type="EMBL" id="KKN76242.1"/>
    </source>
</evidence>
<protein>
    <submittedName>
        <fullName evidence="1">Uncharacterized protein</fullName>
    </submittedName>
</protein>